<dbReference type="GO" id="GO:0003677">
    <property type="term" value="F:DNA binding"/>
    <property type="evidence" value="ECO:0007669"/>
    <property type="project" value="UniProtKB-UniRule"/>
</dbReference>
<dbReference type="PROSITE" id="PS51900">
    <property type="entry name" value="CB"/>
    <property type="match status" value="1"/>
</dbReference>
<comment type="similarity">
    <text evidence="1">Belongs to the 'phage' integrase family.</text>
</comment>
<dbReference type="PROSITE" id="PS51898">
    <property type="entry name" value="TYR_RECOMBINASE"/>
    <property type="match status" value="1"/>
</dbReference>
<gene>
    <name evidence="8" type="ORF">KHX13_05875</name>
</gene>
<feature type="domain" description="Tyr recombinase" evidence="6">
    <location>
        <begin position="170"/>
        <end position="383"/>
    </location>
</feature>
<dbReference type="InterPro" id="IPR050090">
    <property type="entry name" value="Tyrosine_recombinase_XerCD"/>
</dbReference>
<keyword evidence="4" id="KW-0233">DNA recombination</keyword>
<dbReference type="GO" id="GO:0006310">
    <property type="term" value="P:DNA recombination"/>
    <property type="evidence" value="ECO:0007669"/>
    <property type="project" value="UniProtKB-KW"/>
</dbReference>
<comment type="caution">
    <text evidence="8">The sequence shown here is derived from an EMBL/GenBank/DDBJ whole genome shotgun (WGS) entry which is preliminary data.</text>
</comment>
<dbReference type="Pfam" id="PF00589">
    <property type="entry name" value="Phage_integrase"/>
    <property type="match status" value="1"/>
</dbReference>
<keyword evidence="2" id="KW-0229">DNA integration</keyword>
<feature type="domain" description="Core-binding (CB)" evidence="7">
    <location>
        <begin position="62"/>
        <end position="142"/>
    </location>
</feature>
<evidence type="ECO:0000256" key="3">
    <source>
        <dbReference type="ARBA" id="ARBA00023125"/>
    </source>
</evidence>
<accession>A0A943I2F8</accession>
<dbReference type="Pfam" id="PF14659">
    <property type="entry name" value="Phage_int_SAM_3"/>
    <property type="match status" value="1"/>
</dbReference>
<keyword evidence="3 5" id="KW-0238">DNA-binding</keyword>
<dbReference type="AlphaFoldDB" id="A0A943I2F8"/>
<dbReference type="EMBL" id="JAGZCZ010000005">
    <property type="protein sequence ID" value="MBS5519844.1"/>
    <property type="molecule type" value="Genomic_DNA"/>
</dbReference>
<dbReference type="Gene3D" id="1.10.150.130">
    <property type="match status" value="1"/>
</dbReference>
<dbReference type="GO" id="GO:0015074">
    <property type="term" value="P:DNA integration"/>
    <property type="evidence" value="ECO:0007669"/>
    <property type="project" value="UniProtKB-KW"/>
</dbReference>
<evidence type="ECO:0000313" key="9">
    <source>
        <dbReference type="Proteomes" id="UP000754226"/>
    </source>
</evidence>
<protein>
    <submittedName>
        <fullName evidence="8">Site-specific integrase</fullName>
    </submittedName>
</protein>
<dbReference type="PANTHER" id="PTHR30349">
    <property type="entry name" value="PHAGE INTEGRASE-RELATED"/>
    <property type="match status" value="1"/>
</dbReference>
<evidence type="ECO:0000259" key="6">
    <source>
        <dbReference type="PROSITE" id="PS51898"/>
    </source>
</evidence>
<evidence type="ECO:0000256" key="5">
    <source>
        <dbReference type="PROSITE-ProRule" id="PRU01248"/>
    </source>
</evidence>
<reference evidence="8" key="1">
    <citation type="submission" date="2021-02" db="EMBL/GenBank/DDBJ databases">
        <title>Infant gut strain persistence is associated with maternal origin, phylogeny, and functional potential including surface adhesion and iron acquisition.</title>
        <authorList>
            <person name="Lou Y.C."/>
        </authorList>
    </citation>
    <scope>NUCLEOTIDE SEQUENCE</scope>
    <source>
        <strain evidence="8">L3_106_000M1_dasL3_106_000M1_concoct_15</strain>
    </source>
</reference>
<dbReference type="InterPro" id="IPR044068">
    <property type="entry name" value="CB"/>
</dbReference>
<dbReference type="InterPro" id="IPR010998">
    <property type="entry name" value="Integrase_recombinase_N"/>
</dbReference>
<dbReference type="InterPro" id="IPR013762">
    <property type="entry name" value="Integrase-like_cat_sf"/>
</dbReference>
<proteinExistence type="inferred from homology"/>
<dbReference type="InterPro" id="IPR002104">
    <property type="entry name" value="Integrase_catalytic"/>
</dbReference>
<name>A0A943I2F8_9FIRM</name>
<dbReference type="Pfam" id="PF14657">
    <property type="entry name" value="Arm-DNA-bind_4"/>
    <property type="match status" value="1"/>
</dbReference>
<dbReference type="Gene3D" id="1.10.443.10">
    <property type="entry name" value="Intergrase catalytic core"/>
    <property type="match status" value="1"/>
</dbReference>
<dbReference type="InterPro" id="IPR004107">
    <property type="entry name" value="Integrase_SAM-like_N"/>
</dbReference>
<dbReference type="Proteomes" id="UP000754226">
    <property type="component" value="Unassembled WGS sequence"/>
</dbReference>
<dbReference type="SUPFAM" id="SSF56349">
    <property type="entry name" value="DNA breaking-rejoining enzymes"/>
    <property type="match status" value="1"/>
</dbReference>
<evidence type="ECO:0000256" key="1">
    <source>
        <dbReference type="ARBA" id="ARBA00008857"/>
    </source>
</evidence>
<evidence type="ECO:0000313" key="8">
    <source>
        <dbReference type="EMBL" id="MBS5519844.1"/>
    </source>
</evidence>
<evidence type="ECO:0000256" key="2">
    <source>
        <dbReference type="ARBA" id="ARBA00022908"/>
    </source>
</evidence>
<dbReference type="InterPro" id="IPR028259">
    <property type="entry name" value="AP2-like_int_N"/>
</dbReference>
<evidence type="ECO:0000256" key="4">
    <source>
        <dbReference type="ARBA" id="ARBA00023172"/>
    </source>
</evidence>
<sequence>MHVYKKPSGKWAYKIDIGKNPLTGKRQQKEKGGFARAKDAKIAGEKMLQQLRSKVFSRPESITFGDFAAEWLEAYKTLVKISTVRIREHQLLNLKRFFDKIPLQQIGKKQYQDALLALSKDFSPNTISGIHATARMIFRRAKEYDLILTDPTEYATVPRPKRKIVDPDSTVPPYLEKDQLLAFLSVAEKNGYPPDYELFSLLSYTGLRIGEALALTWEDVDFKKNILKVSKTLYNPTNRAESYSLLPPKTETSVRIISLPTSLRSLLARHKLETSSLRLEYGSEWHIPERSQLGFIFTAPTHPGFPLTQRLVQIRIDRLQRLMLDKIPFRIHPHIFRHTHASLLAEAGVDLVQIMKRLGHADDSITRQIYLHVTKTAATETAERFDKLLNSK</sequence>
<organism evidence="8 9">
    <name type="scientific">Acidaminococcus intestini</name>
    <dbReference type="NCBI Taxonomy" id="187327"/>
    <lineage>
        <taxon>Bacteria</taxon>
        <taxon>Bacillati</taxon>
        <taxon>Bacillota</taxon>
        <taxon>Negativicutes</taxon>
        <taxon>Acidaminococcales</taxon>
        <taxon>Acidaminococcaceae</taxon>
        <taxon>Acidaminococcus</taxon>
    </lineage>
</organism>
<evidence type="ECO:0000259" key="7">
    <source>
        <dbReference type="PROSITE" id="PS51900"/>
    </source>
</evidence>
<dbReference type="PANTHER" id="PTHR30349:SF64">
    <property type="entry name" value="PROPHAGE INTEGRASE INTD-RELATED"/>
    <property type="match status" value="1"/>
</dbReference>
<dbReference type="InterPro" id="IPR011010">
    <property type="entry name" value="DNA_brk_join_enz"/>
</dbReference>
<dbReference type="CDD" id="cd01189">
    <property type="entry name" value="INT_ICEBs1_C_like"/>
    <property type="match status" value="1"/>
</dbReference>